<organism evidence="1 2">
    <name type="scientific">Dryococelus australis</name>
    <dbReference type="NCBI Taxonomy" id="614101"/>
    <lineage>
        <taxon>Eukaryota</taxon>
        <taxon>Metazoa</taxon>
        <taxon>Ecdysozoa</taxon>
        <taxon>Arthropoda</taxon>
        <taxon>Hexapoda</taxon>
        <taxon>Insecta</taxon>
        <taxon>Pterygota</taxon>
        <taxon>Neoptera</taxon>
        <taxon>Polyneoptera</taxon>
        <taxon>Phasmatodea</taxon>
        <taxon>Verophasmatodea</taxon>
        <taxon>Anareolatae</taxon>
        <taxon>Phasmatidae</taxon>
        <taxon>Eurycanthinae</taxon>
        <taxon>Dryococelus</taxon>
    </lineage>
</organism>
<dbReference type="EMBL" id="JARBHB010000003">
    <property type="protein sequence ID" value="KAJ8890885.1"/>
    <property type="molecule type" value="Genomic_DNA"/>
</dbReference>
<gene>
    <name evidence="1" type="ORF">PR048_010394</name>
</gene>
<sequence length="124" mass="13840">MLQATCFAGLYRITGEIEERFNQPRFAASNNLERLLNLKAGKMRDEAEKSGVCVKGFQTEMELLCSTIPSPNLNSLVEKMKLLQPDSRLLFNHVGCILQNSLVAPIYSATAERSFSLPRSENST</sequence>
<protein>
    <recommendedName>
        <fullName evidence="3">HAT C-terminal dimerisation domain-containing protein</fullName>
    </recommendedName>
</protein>
<reference evidence="1 2" key="1">
    <citation type="submission" date="2023-02" db="EMBL/GenBank/DDBJ databases">
        <title>LHISI_Scaffold_Assembly.</title>
        <authorList>
            <person name="Stuart O.P."/>
            <person name="Cleave R."/>
            <person name="Magrath M.J.L."/>
            <person name="Mikheyev A.S."/>
        </authorList>
    </citation>
    <scope>NUCLEOTIDE SEQUENCE [LARGE SCALE GENOMIC DNA]</scope>
    <source>
        <strain evidence="1">Daus_M_001</strain>
        <tissue evidence="1">Leg muscle</tissue>
    </source>
</reference>
<comment type="caution">
    <text evidence="1">The sequence shown here is derived from an EMBL/GenBank/DDBJ whole genome shotgun (WGS) entry which is preliminary data.</text>
</comment>
<proteinExistence type="predicted"/>
<name>A0ABQ9I2M0_9NEOP</name>
<evidence type="ECO:0000313" key="1">
    <source>
        <dbReference type="EMBL" id="KAJ8890885.1"/>
    </source>
</evidence>
<evidence type="ECO:0000313" key="2">
    <source>
        <dbReference type="Proteomes" id="UP001159363"/>
    </source>
</evidence>
<evidence type="ECO:0008006" key="3">
    <source>
        <dbReference type="Google" id="ProtNLM"/>
    </source>
</evidence>
<accession>A0ABQ9I2M0</accession>
<keyword evidence="2" id="KW-1185">Reference proteome</keyword>
<dbReference type="Proteomes" id="UP001159363">
    <property type="component" value="Chromosome 3"/>
</dbReference>